<evidence type="ECO:0008006" key="4">
    <source>
        <dbReference type="Google" id="ProtNLM"/>
    </source>
</evidence>
<dbReference type="RefSeq" id="WP_286299742.1">
    <property type="nucleotide sequence ID" value="NZ_AP027728.1"/>
</dbReference>
<accession>A0ABN6X478</accession>
<organism evidence="2 3">
    <name type="scientific">Microbacterium suwonense</name>
    <dbReference type="NCBI Taxonomy" id="683047"/>
    <lineage>
        <taxon>Bacteria</taxon>
        <taxon>Bacillati</taxon>
        <taxon>Actinomycetota</taxon>
        <taxon>Actinomycetes</taxon>
        <taxon>Micrococcales</taxon>
        <taxon>Microbacteriaceae</taxon>
        <taxon>Microbacterium</taxon>
    </lineage>
</organism>
<evidence type="ECO:0000313" key="3">
    <source>
        <dbReference type="Proteomes" id="UP001321543"/>
    </source>
</evidence>
<dbReference type="Proteomes" id="UP001321543">
    <property type="component" value="Chromosome"/>
</dbReference>
<proteinExistence type="predicted"/>
<evidence type="ECO:0000256" key="1">
    <source>
        <dbReference type="SAM" id="MobiDB-lite"/>
    </source>
</evidence>
<dbReference type="InterPro" id="IPR025447">
    <property type="entry name" value="DUF4192"/>
</dbReference>
<reference evidence="3" key="1">
    <citation type="journal article" date="2019" name="Int. J. Syst. Evol. Microbiol.">
        <title>The Global Catalogue of Microorganisms (GCM) 10K type strain sequencing project: providing services to taxonomists for standard genome sequencing and annotation.</title>
        <authorList>
            <consortium name="The Broad Institute Genomics Platform"/>
            <consortium name="The Broad Institute Genome Sequencing Center for Infectious Disease"/>
            <person name="Wu L."/>
            <person name="Ma J."/>
        </authorList>
    </citation>
    <scope>NUCLEOTIDE SEQUENCE [LARGE SCALE GENOMIC DNA]</scope>
    <source>
        <strain evidence="3">NBRC 106310</strain>
    </source>
</reference>
<dbReference type="Pfam" id="PF13830">
    <property type="entry name" value="DUF4192"/>
    <property type="match status" value="1"/>
</dbReference>
<protein>
    <recommendedName>
        <fullName evidence="4">DUF4192 family protein</fullName>
    </recommendedName>
</protein>
<evidence type="ECO:0000313" key="2">
    <source>
        <dbReference type="EMBL" id="BDZ39536.1"/>
    </source>
</evidence>
<name>A0ABN6X478_9MICO</name>
<dbReference type="EMBL" id="AP027728">
    <property type="protein sequence ID" value="BDZ39536.1"/>
    <property type="molecule type" value="Genomic_DNA"/>
</dbReference>
<keyword evidence="3" id="KW-1185">Reference proteome</keyword>
<sequence length="372" mass="40202">MSTIIHARETADLLGIVPALAGFTPRQSVVMLPFRGSRAHGAMRVDLPDHDVDPDAFAETLLHALLQVDGIDATAIVVYTDDHPQSVPDGVLLPHLTLTEALLDVGDQAGLRILEALCVTPDGWADYLDEEPHLRPLDGIPPAPDVPGLGDLSGDQDAGAELPASDLAERERVGRALSEVELSLERRRRGGRQRTDAENPILLAVGDTVLDDLPAFAESLIERPGLQDDYRCAALLWCLSRPTLRDAILVQWATDQEFGARALEAQRDYSTSHAPIPDEIGRVFLGHGARPDSDRLGCALETVRLAAARAPRHAKAGALVAAAWLSWALGRSSHAARYVDEALRIEPEHSMASLISTMLAAALLPEWALRRP</sequence>
<feature type="region of interest" description="Disordered" evidence="1">
    <location>
        <begin position="135"/>
        <end position="165"/>
    </location>
</feature>
<gene>
    <name evidence="2" type="ORF">GCM10025863_21500</name>
</gene>